<evidence type="ECO:0000256" key="8">
    <source>
        <dbReference type="ARBA" id="ARBA00023136"/>
    </source>
</evidence>
<dbReference type="PROSITE" id="PS01327">
    <property type="entry name" value="MSCL"/>
    <property type="match status" value="1"/>
</dbReference>
<dbReference type="EMBL" id="RZNB01000005">
    <property type="protein sequence ID" value="RWZ49524.1"/>
    <property type="molecule type" value="Genomic_DNA"/>
</dbReference>
<evidence type="ECO:0000256" key="9">
    <source>
        <dbReference type="ARBA" id="ARBA00023303"/>
    </source>
</evidence>
<dbReference type="PRINTS" id="PR01264">
    <property type="entry name" value="MECHCHANNEL"/>
</dbReference>
<keyword evidence="4 10" id="KW-1003">Cell membrane</keyword>
<keyword evidence="3 10" id="KW-0813">Transport</keyword>
<feature type="transmembrane region" description="Helical" evidence="10">
    <location>
        <begin position="12"/>
        <end position="35"/>
    </location>
</feature>
<evidence type="ECO:0000256" key="11">
    <source>
        <dbReference type="SAM" id="MobiDB-lite"/>
    </source>
</evidence>
<feature type="compositionally biased region" description="Basic and acidic residues" evidence="11">
    <location>
        <begin position="151"/>
        <end position="167"/>
    </location>
</feature>
<dbReference type="Proteomes" id="UP000288547">
    <property type="component" value="Unassembled WGS sequence"/>
</dbReference>
<protein>
    <recommendedName>
        <fullName evidence="10">Large-conductance mechanosensitive channel</fullName>
    </recommendedName>
</protein>
<accession>A0A3S4A1S6</accession>
<comment type="function">
    <text evidence="10">Channel that opens in response to stretch forces in the membrane lipid bilayer. May participate in the regulation of osmotic pressure changes within the cell.</text>
</comment>
<evidence type="ECO:0000256" key="3">
    <source>
        <dbReference type="ARBA" id="ARBA00022448"/>
    </source>
</evidence>
<dbReference type="SUPFAM" id="SSF81330">
    <property type="entry name" value="Gated mechanosensitive channel"/>
    <property type="match status" value="1"/>
</dbReference>
<sequence length="167" mass="17626">MIKGFKEFILRGNVIDLAVAVVIGAAFTAVVTAIVENLFNPLIGAIFNASTLEKALPVVIPTMSGGESIMYIGAIIGAILNFLIVAAVVYFAFVLPINTLKKRADNLLAKNRPVGDNAAPLAPTEVELLAEIRDLLSASGAASGEASIPATRREAQNRAEPQDRPEE</sequence>
<dbReference type="InterPro" id="IPR037673">
    <property type="entry name" value="MSC/AndL"/>
</dbReference>
<dbReference type="PANTHER" id="PTHR30266">
    <property type="entry name" value="MECHANOSENSITIVE CHANNEL MSCL"/>
    <property type="match status" value="1"/>
</dbReference>
<dbReference type="Gene3D" id="1.10.1200.120">
    <property type="entry name" value="Large-conductance mechanosensitive channel, MscL, domain 1"/>
    <property type="match status" value="1"/>
</dbReference>
<evidence type="ECO:0000256" key="1">
    <source>
        <dbReference type="ARBA" id="ARBA00004651"/>
    </source>
</evidence>
<dbReference type="InterPro" id="IPR019823">
    <property type="entry name" value="Mechanosensitive_channel_CS"/>
</dbReference>
<comment type="caution">
    <text evidence="12">The sequence shown here is derived from an EMBL/GenBank/DDBJ whole genome shotgun (WGS) entry which is preliminary data.</text>
</comment>
<comment type="similarity">
    <text evidence="2 10">Belongs to the MscL family.</text>
</comment>
<feature type="transmembrane region" description="Helical" evidence="10">
    <location>
        <begin position="69"/>
        <end position="93"/>
    </location>
</feature>
<keyword evidence="9 10" id="KW-0407">Ion channel</keyword>
<proteinExistence type="inferred from homology"/>
<keyword evidence="8 10" id="KW-0472">Membrane</keyword>
<feature type="region of interest" description="Disordered" evidence="11">
    <location>
        <begin position="139"/>
        <end position="167"/>
    </location>
</feature>
<keyword evidence="5 10" id="KW-0812">Transmembrane</keyword>
<organism evidence="12 13">
    <name type="scientific">Labedella phragmitis</name>
    <dbReference type="NCBI Taxonomy" id="2498849"/>
    <lineage>
        <taxon>Bacteria</taxon>
        <taxon>Bacillati</taxon>
        <taxon>Actinomycetota</taxon>
        <taxon>Actinomycetes</taxon>
        <taxon>Micrococcales</taxon>
        <taxon>Microbacteriaceae</taxon>
        <taxon>Labedella</taxon>
    </lineage>
</organism>
<dbReference type="GO" id="GO:0005886">
    <property type="term" value="C:plasma membrane"/>
    <property type="evidence" value="ECO:0007669"/>
    <property type="project" value="UniProtKB-SubCell"/>
</dbReference>
<evidence type="ECO:0000256" key="6">
    <source>
        <dbReference type="ARBA" id="ARBA00022989"/>
    </source>
</evidence>
<comment type="subcellular location">
    <subcellularLocation>
        <location evidence="1 10">Cell membrane</location>
        <topology evidence="1 10">Multi-pass membrane protein</topology>
    </subcellularLocation>
</comment>
<dbReference type="GO" id="GO:0008381">
    <property type="term" value="F:mechanosensitive monoatomic ion channel activity"/>
    <property type="evidence" value="ECO:0007669"/>
    <property type="project" value="UniProtKB-UniRule"/>
</dbReference>
<evidence type="ECO:0000256" key="7">
    <source>
        <dbReference type="ARBA" id="ARBA00023065"/>
    </source>
</evidence>
<dbReference type="AlphaFoldDB" id="A0A3S4A1S6"/>
<evidence type="ECO:0000256" key="4">
    <source>
        <dbReference type="ARBA" id="ARBA00022475"/>
    </source>
</evidence>
<keyword evidence="7 10" id="KW-0406">Ion transport</keyword>
<evidence type="ECO:0000256" key="5">
    <source>
        <dbReference type="ARBA" id="ARBA00022692"/>
    </source>
</evidence>
<dbReference type="NCBIfam" id="TIGR00220">
    <property type="entry name" value="mscL"/>
    <property type="match status" value="1"/>
</dbReference>
<evidence type="ECO:0000256" key="2">
    <source>
        <dbReference type="ARBA" id="ARBA00007254"/>
    </source>
</evidence>
<keyword evidence="6 10" id="KW-1133">Transmembrane helix</keyword>
<evidence type="ECO:0000313" key="13">
    <source>
        <dbReference type="Proteomes" id="UP000288547"/>
    </source>
</evidence>
<gene>
    <name evidence="10 12" type="primary">mscL</name>
    <name evidence="12" type="ORF">ELQ90_12185</name>
</gene>
<keyword evidence="13" id="KW-1185">Reference proteome</keyword>
<dbReference type="HAMAP" id="MF_00115">
    <property type="entry name" value="MscL"/>
    <property type="match status" value="1"/>
</dbReference>
<name>A0A3S4A1S6_9MICO</name>
<reference evidence="12 13" key="1">
    <citation type="submission" date="2018-12" db="EMBL/GenBank/DDBJ databases">
        <authorList>
            <person name="Li F."/>
        </authorList>
    </citation>
    <scope>NUCLEOTIDE SEQUENCE [LARGE SCALE GENOMIC DNA]</scope>
    <source>
        <strain evidence="12 13">11W25H-1</strain>
    </source>
</reference>
<dbReference type="Pfam" id="PF01741">
    <property type="entry name" value="MscL"/>
    <property type="match status" value="1"/>
</dbReference>
<evidence type="ECO:0000256" key="10">
    <source>
        <dbReference type="HAMAP-Rule" id="MF_00115"/>
    </source>
</evidence>
<dbReference type="PANTHER" id="PTHR30266:SF2">
    <property type="entry name" value="LARGE-CONDUCTANCE MECHANOSENSITIVE CHANNEL"/>
    <property type="match status" value="1"/>
</dbReference>
<dbReference type="OrthoDB" id="9810350at2"/>
<evidence type="ECO:0000313" key="12">
    <source>
        <dbReference type="EMBL" id="RWZ49524.1"/>
    </source>
</evidence>
<dbReference type="InterPro" id="IPR036019">
    <property type="entry name" value="MscL_channel"/>
</dbReference>
<comment type="subunit">
    <text evidence="10">Homopentamer.</text>
</comment>
<dbReference type="InterPro" id="IPR001185">
    <property type="entry name" value="MS_channel"/>
</dbReference>